<keyword evidence="9" id="KW-0407">Ion channel</keyword>
<evidence type="ECO:0000256" key="4">
    <source>
        <dbReference type="ARBA" id="ARBA00022989"/>
    </source>
</evidence>
<gene>
    <name evidence="12" type="ORF">SCF082_LOCUS12982</name>
</gene>
<comment type="subcellular location">
    <subcellularLocation>
        <location evidence="1">Membrane</location>
        <topology evidence="1">Multi-pass membrane protein</topology>
    </subcellularLocation>
</comment>
<dbReference type="EMBL" id="CAXAMM010007991">
    <property type="protein sequence ID" value="CAK9015975.1"/>
    <property type="molecule type" value="Genomic_DNA"/>
</dbReference>
<feature type="region of interest" description="Disordered" evidence="10">
    <location>
        <begin position="528"/>
        <end position="671"/>
    </location>
</feature>
<keyword evidence="7" id="KW-0869">Chloride channel</keyword>
<organism evidence="12 13">
    <name type="scientific">Durusdinium trenchii</name>
    <dbReference type="NCBI Taxonomy" id="1381693"/>
    <lineage>
        <taxon>Eukaryota</taxon>
        <taxon>Sar</taxon>
        <taxon>Alveolata</taxon>
        <taxon>Dinophyceae</taxon>
        <taxon>Suessiales</taxon>
        <taxon>Symbiodiniaceae</taxon>
        <taxon>Durusdinium</taxon>
    </lineage>
</organism>
<evidence type="ECO:0000256" key="10">
    <source>
        <dbReference type="SAM" id="MobiDB-lite"/>
    </source>
</evidence>
<dbReference type="PANTHER" id="PTHR43427">
    <property type="entry name" value="CHLORIDE CHANNEL PROTEIN CLC-E"/>
    <property type="match status" value="1"/>
</dbReference>
<feature type="transmembrane region" description="Helical" evidence="11">
    <location>
        <begin position="191"/>
        <end position="214"/>
    </location>
</feature>
<evidence type="ECO:0000256" key="5">
    <source>
        <dbReference type="ARBA" id="ARBA00023065"/>
    </source>
</evidence>
<dbReference type="Pfam" id="PF00654">
    <property type="entry name" value="Voltage_CLC"/>
    <property type="match status" value="1"/>
</dbReference>
<dbReference type="PANTHER" id="PTHR43427:SF6">
    <property type="entry name" value="CHLORIDE CHANNEL PROTEIN CLC-E"/>
    <property type="match status" value="1"/>
</dbReference>
<keyword evidence="6 11" id="KW-0472">Membrane</keyword>
<dbReference type="InterPro" id="IPR014743">
    <property type="entry name" value="Cl-channel_core"/>
</dbReference>
<feature type="transmembrane region" description="Helical" evidence="11">
    <location>
        <begin position="286"/>
        <end position="304"/>
    </location>
</feature>
<keyword evidence="2" id="KW-0813">Transport</keyword>
<dbReference type="CDD" id="cd00400">
    <property type="entry name" value="Voltage_gated_ClC"/>
    <property type="match status" value="1"/>
</dbReference>
<keyword evidence="13" id="KW-1185">Reference proteome</keyword>
<evidence type="ECO:0000256" key="3">
    <source>
        <dbReference type="ARBA" id="ARBA00022692"/>
    </source>
</evidence>
<dbReference type="SUPFAM" id="SSF81340">
    <property type="entry name" value="Clc chloride channel"/>
    <property type="match status" value="1"/>
</dbReference>
<reference evidence="12 13" key="1">
    <citation type="submission" date="2024-02" db="EMBL/GenBank/DDBJ databases">
        <authorList>
            <person name="Chen Y."/>
            <person name="Shah S."/>
            <person name="Dougan E. K."/>
            <person name="Thang M."/>
            <person name="Chan C."/>
        </authorList>
    </citation>
    <scope>NUCLEOTIDE SEQUENCE [LARGE SCALE GENOMIC DNA]</scope>
</reference>
<protein>
    <submittedName>
        <fullName evidence="12">H(+)/Cl(-) exchange transporter ClcA</fullName>
    </submittedName>
</protein>
<dbReference type="PRINTS" id="PR00762">
    <property type="entry name" value="CLCHANNEL"/>
</dbReference>
<keyword evidence="5" id="KW-0406">Ion transport</keyword>
<evidence type="ECO:0000256" key="8">
    <source>
        <dbReference type="ARBA" id="ARBA00023214"/>
    </source>
</evidence>
<evidence type="ECO:0000256" key="6">
    <source>
        <dbReference type="ARBA" id="ARBA00023136"/>
    </source>
</evidence>
<evidence type="ECO:0000256" key="2">
    <source>
        <dbReference type="ARBA" id="ARBA00022448"/>
    </source>
</evidence>
<evidence type="ECO:0000313" key="12">
    <source>
        <dbReference type="EMBL" id="CAK9015975.1"/>
    </source>
</evidence>
<proteinExistence type="predicted"/>
<evidence type="ECO:0000256" key="9">
    <source>
        <dbReference type="ARBA" id="ARBA00023303"/>
    </source>
</evidence>
<feature type="compositionally biased region" description="Low complexity" evidence="10">
    <location>
        <begin position="603"/>
        <end position="639"/>
    </location>
</feature>
<comment type="caution">
    <text evidence="12">The sequence shown here is derived from an EMBL/GenBank/DDBJ whole genome shotgun (WGS) entry which is preliminary data.</text>
</comment>
<feature type="compositionally biased region" description="Polar residues" evidence="10">
    <location>
        <begin position="564"/>
        <end position="578"/>
    </location>
</feature>
<evidence type="ECO:0000256" key="1">
    <source>
        <dbReference type="ARBA" id="ARBA00004141"/>
    </source>
</evidence>
<feature type="transmembrane region" description="Helical" evidence="11">
    <location>
        <begin position="245"/>
        <end position="265"/>
    </location>
</feature>
<evidence type="ECO:0000313" key="13">
    <source>
        <dbReference type="Proteomes" id="UP001642464"/>
    </source>
</evidence>
<dbReference type="InterPro" id="IPR050368">
    <property type="entry name" value="ClC-type_chloride_channel"/>
</dbReference>
<feature type="transmembrane region" description="Helical" evidence="11">
    <location>
        <begin position="94"/>
        <end position="120"/>
    </location>
</feature>
<evidence type="ECO:0000256" key="11">
    <source>
        <dbReference type="SAM" id="Phobius"/>
    </source>
</evidence>
<feature type="transmembrane region" description="Helical" evidence="11">
    <location>
        <begin position="390"/>
        <end position="412"/>
    </location>
</feature>
<feature type="transmembrane region" description="Helical" evidence="11">
    <location>
        <begin position="419"/>
        <end position="441"/>
    </location>
</feature>
<evidence type="ECO:0000256" key="7">
    <source>
        <dbReference type="ARBA" id="ARBA00023173"/>
    </source>
</evidence>
<keyword evidence="8" id="KW-0868">Chloride</keyword>
<dbReference type="Proteomes" id="UP001642464">
    <property type="component" value="Unassembled WGS sequence"/>
</dbReference>
<sequence>MLGVCISGTCGCWFAFDDQRGWLPFGCQRVQQFSGPTAQSKSYALIKVLDKHVPEDVVYVFAGVISLLIIGLIMEVVPDSFAKQSLGGGTVQALLAVAAGVPISFRCAMLRVAVSAIYFVGGGTLGGDGPTIQVCTAMAGMIGWVCGIRSPRTQSLLASLGFCCGFAATFNAPLAGILFAMEELQHVSSRLTTRVIIIILVGSVVSTSVMRGFLGNRVLFQVAFHPGLSGLVSSASFNQVFGENLWMLIAVPIGLMSAIVGYMFHKIFHFLHWFLQQYGFRFCSRYIVFATVAGFSAAIGSIVFRLTGVRGVWGIGVQSLSQALNQNEELQDNDALIVAIGKLAAFSLCAAARFPGDTLEPVLISGGFLGAWVGRWLPMAGQEGRSACEIFGMVGLFASCFRFPLTPILIVLELTGTDSYFLILPVALSSFTALFISNHLFPPILEQILAQDGIDLEAIAELAEMVDDEEKNIHAEMAFLDRSSASESDLKMGQSHNSILSAESIRSIGAPSALQAVTQAFGKLEESMVEVSSVDHRTRRLSRGSMASSRRSDGVGPFVKPTSIGCSCSEASQNSVRSMPSRDGTRRISFQEGTKDAKEATCGQSSPRPGPTSGRQRSSRGSRGSACSSQSAGGAFCSSKGSSTEHIPSLPSPSQIVRFGDEALEGRTLQL</sequence>
<accession>A0ABP0JNF1</accession>
<feature type="transmembrane region" description="Helical" evidence="11">
    <location>
        <begin position="156"/>
        <end position="179"/>
    </location>
</feature>
<dbReference type="Gene3D" id="1.10.3080.10">
    <property type="entry name" value="Clc chloride channel"/>
    <property type="match status" value="1"/>
</dbReference>
<name>A0ABP0JNF1_9DINO</name>
<keyword evidence="3 11" id="KW-0812">Transmembrane</keyword>
<keyword evidence="4 11" id="KW-1133">Transmembrane helix</keyword>
<dbReference type="InterPro" id="IPR001807">
    <property type="entry name" value="ClC"/>
</dbReference>
<feature type="transmembrane region" description="Helical" evidence="11">
    <location>
        <begin position="57"/>
        <end position="74"/>
    </location>
</feature>